<dbReference type="PROSITE" id="PS00794">
    <property type="entry name" value="HPPK"/>
    <property type="match status" value="1"/>
</dbReference>
<reference evidence="15" key="1">
    <citation type="submission" date="2017-05" db="EMBL/GenBank/DDBJ databases">
        <authorList>
            <person name="Sharma S."/>
            <person name="Sidhu C."/>
            <person name="Pinnaka A.K."/>
        </authorList>
    </citation>
    <scope>NUCLEOTIDE SEQUENCE [LARGE SCALE GENOMIC DNA]</scope>
    <source>
        <strain evidence="15">AK93</strain>
    </source>
</reference>
<keyword evidence="5" id="KW-0808">Transferase</keyword>
<dbReference type="CDD" id="cd00483">
    <property type="entry name" value="HPPK"/>
    <property type="match status" value="1"/>
</dbReference>
<keyword evidence="15" id="KW-1185">Reference proteome</keyword>
<keyword evidence="6" id="KW-0547">Nucleotide-binding</keyword>
<evidence type="ECO:0000256" key="9">
    <source>
        <dbReference type="ARBA" id="ARBA00022909"/>
    </source>
</evidence>
<evidence type="ECO:0000256" key="11">
    <source>
        <dbReference type="ARBA" id="ARBA00029766"/>
    </source>
</evidence>
<keyword evidence="9" id="KW-0289">Folate biosynthesis</keyword>
<evidence type="ECO:0000256" key="10">
    <source>
        <dbReference type="ARBA" id="ARBA00029409"/>
    </source>
</evidence>
<evidence type="ECO:0000313" key="15">
    <source>
        <dbReference type="Proteomes" id="UP000256763"/>
    </source>
</evidence>
<dbReference type="InterPro" id="IPR000550">
    <property type="entry name" value="Hppk"/>
</dbReference>
<comment type="caution">
    <text evidence="14">The sequence shown here is derived from an EMBL/GenBank/DDBJ whole genome shotgun (WGS) entry which is preliminary data.</text>
</comment>
<dbReference type="InterPro" id="IPR035907">
    <property type="entry name" value="Hppk_sf"/>
</dbReference>
<keyword evidence="7 14" id="KW-0418">Kinase</keyword>
<dbReference type="NCBIfam" id="TIGR01498">
    <property type="entry name" value="folK"/>
    <property type="match status" value="1"/>
</dbReference>
<evidence type="ECO:0000256" key="4">
    <source>
        <dbReference type="ARBA" id="ARBA00016218"/>
    </source>
</evidence>
<dbReference type="OrthoDB" id="9808041at2"/>
<dbReference type="RefSeq" id="WP_116301469.1">
    <property type="nucleotide sequence ID" value="NZ_NFZV01000004.1"/>
</dbReference>
<dbReference type="Proteomes" id="UP000256763">
    <property type="component" value="Unassembled WGS sequence"/>
</dbReference>
<evidence type="ECO:0000256" key="1">
    <source>
        <dbReference type="ARBA" id="ARBA00005051"/>
    </source>
</evidence>
<dbReference type="EC" id="2.7.6.3" evidence="3"/>
<evidence type="ECO:0000256" key="3">
    <source>
        <dbReference type="ARBA" id="ARBA00013253"/>
    </source>
</evidence>
<dbReference type="PANTHER" id="PTHR43071:SF1">
    <property type="entry name" value="2-AMINO-4-HYDROXY-6-HYDROXYMETHYLDIHYDROPTERIDINE PYROPHOSPHOKINASE"/>
    <property type="match status" value="1"/>
</dbReference>
<evidence type="ECO:0000256" key="5">
    <source>
        <dbReference type="ARBA" id="ARBA00022679"/>
    </source>
</evidence>
<dbReference type="AlphaFoldDB" id="A0A3E0X1M1"/>
<dbReference type="Pfam" id="PF01288">
    <property type="entry name" value="HPPK"/>
    <property type="match status" value="1"/>
</dbReference>
<dbReference type="EMBL" id="NFZW01000005">
    <property type="protein sequence ID" value="RFA38155.1"/>
    <property type="molecule type" value="Genomic_DNA"/>
</dbReference>
<evidence type="ECO:0000256" key="6">
    <source>
        <dbReference type="ARBA" id="ARBA00022741"/>
    </source>
</evidence>
<dbReference type="GO" id="GO:0046654">
    <property type="term" value="P:tetrahydrofolate biosynthetic process"/>
    <property type="evidence" value="ECO:0007669"/>
    <property type="project" value="UniProtKB-UniPathway"/>
</dbReference>
<sequence>MANGSVTVAVGLGSNLAEPRKQVLQAVAALHEIAATELDAVSSLYRTRPMGPQDQPDFVNAAAIMRTRLQPLEFLDALQAIERRQGRVRGDLRWGARTLDLDLLLWGEEEISCSRLQVPHPGLHERAFVLYPLAEIGAGLMVPGRGTVLSLKSACPADGLVGMDPTPEVSARTYE</sequence>
<dbReference type="UniPathway" id="UPA00077">
    <property type="reaction ID" value="UER00155"/>
</dbReference>
<evidence type="ECO:0000256" key="7">
    <source>
        <dbReference type="ARBA" id="ARBA00022777"/>
    </source>
</evidence>
<accession>A0A3E0X1M1</accession>
<evidence type="ECO:0000256" key="8">
    <source>
        <dbReference type="ARBA" id="ARBA00022840"/>
    </source>
</evidence>
<evidence type="ECO:0000256" key="12">
    <source>
        <dbReference type="ARBA" id="ARBA00033413"/>
    </source>
</evidence>
<dbReference type="GO" id="GO:0046656">
    <property type="term" value="P:folic acid biosynthetic process"/>
    <property type="evidence" value="ECO:0007669"/>
    <property type="project" value="UniProtKB-KW"/>
</dbReference>
<gene>
    <name evidence="14" type="ORF">CAL65_06525</name>
</gene>
<dbReference type="SUPFAM" id="SSF55083">
    <property type="entry name" value="6-hydroxymethyl-7,8-dihydropterin pyrophosphokinase, HPPK"/>
    <property type="match status" value="1"/>
</dbReference>
<comment type="similarity">
    <text evidence="2">Belongs to the HPPK family.</text>
</comment>
<evidence type="ECO:0000256" key="2">
    <source>
        <dbReference type="ARBA" id="ARBA00005810"/>
    </source>
</evidence>
<comment type="function">
    <text evidence="10">Catalyzes the transfer of pyrophosphate from adenosine triphosphate (ATP) to 6-hydroxymethyl-7,8-dihydropterin, an enzymatic step in folate biosynthesis pathway.</text>
</comment>
<organism evidence="14 15">
    <name type="scientific">Alkalilimnicola ehrlichii</name>
    <dbReference type="NCBI Taxonomy" id="351052"/>
    <lineage>
        <taxon>Bacteria</taxon>
        <taxon>Pseudomonadati</taxon>
        <taxon>Pseudomonadota</taxon>
        <taxon>Gammaproteobacteria</taxon>
        <taxon>Chromatiales</taxon>
        <taxon>Ectothiorhodospiraceae</taxon>
        <taxon>Alkalilimnicola</taxon>
    </lineage>
</organism>
<evidence type="ECO:0000259" key="13">
    <source>
        <dbReference type="PROSITE" id="PS00794"/>
    </source>
</evidence>
<dbReference type="GO" id="GO:0016301">
    <property type="term" value="F:kinase activity"/>
    <property type="evidence" value="ECO:0007669"/>
    <property type="project" value="UniProtKB-KW"/>
</dbReference>
<dbReference type="GO" id="GO:0003848">
    <property type="term" value="F:2-amino-4-hydroxy-6-hydroxymethyldihydropteridine diphosphokinase activity"/>
    <property type="evidence" value="ECO:0007669"/>
    <property type="project" value="UniProtKB-EC"/>
</dbReference>
<comment type="pathway">
    <text evidence="1">Cofactor biosynthesis; tetrahydrofolate biosynthesis; 2-amino-4-hydroxy-6-hydroxymethyl-7,8-dihydropteridine diphosphate from 7,8-dihydroneopterin triphosphate: step 4/4.</text>
</comment>
<keyword evidence="8" id="KW-0067">ATP-binding</keyword>
<dbReference type="PANTHER" id="PTHR43071">
    <property type="entry name" value="2-AMINO-4-HYDROXY-6-HYDROXYMETHYLDIHYDROPTERIDINE PYROPHOSPHOKINASE"/>
    <property type="match status" value="1"/>
</dbReference>
<proteinExistence type="inferred from homology"/>
<feature type="domain" description="7,8-dihydro-6-hydroxymethylpterin-pyrophosphokinase" evidence="13">
    <location>
        <begin position="93"/>
        <end position="104"/>
    </location>
</feature>
<protein>
    <recommendedName>
        <fullName evidence="4">2-amino-4-hydroxy-6-hydroxymethyldihydropteridine pyrophosphokinase</fullName>
        <ecNumber evidence="3">2.7.6.3</ecNumber>
    </recommendedName>
    <alternativeName>
        <fullName evidence="11">6-hydroxymethyl-7,8-dihydropterin pyrophosphokinase</fullName>
    </alternativeName>
    <alternativeName>
        <fullName evidence="12">7,8-dihydro-6-hydroxymethylpterin-pyrophosphokinase</fullName>
    </alternativeName>
</protein>
<evidence type="ECO:0000313" key="14">
    <source>
        <dbReference type="EMBL" id="RFA38155.1"/>
    </source>
</evidence>
<name>A0A3E0X1M1_9GAMM</name>
<dbReference type="Gene3D" id="3.30.70.560">
    <property type="entry name" value="7,8-Dihydro-6-hydroxymethylpterin-pyrophosphokinase HPPK"/>
    <property type="match status" value="1"/>
</dbReference>
<dbReference type="GO" id="GO:0005524">
    <property type="term" value="F:ATP binding"/>
    <property type="evidence" value="ECO:0007669"/>
    <property type="project" value="UniProtKB-KW"/>
</dbReference>